<name>A0A845SQW9_9GAMM</name>
<dbReference type="Pfam" id="PF13466">
    <property type="entry name" value="STAS_2"/>
    <property type="match status" value="1"/>
</dbReference>
<keyword evidence="3" id="KW-1185">Reference proteome</keyword>
<evidence type="ECO:0000259" key="1">
    <source>
        <dbReference type="PROSITE" id="PS50801"/>
    </source>
</evidence>
<dbReference type="SUPFAM" id="SSF52091">
    <property type="entry name" value="SpoIIaa-like"/>
    <property type="match status" value="1"/>
</dbReference>
<dbReference type="InterPro" id="IPR036513">
    <property type="entry name" value="STAS_dom_sf"/>
</dbReference>
<accession>A0A845SQW9</accession>
<dbReference type="CDD" id="cd07043">
    <property type="entry name" value="STAS_anti-anti-sigma_factors"/>
    <property type="match status" value="1"/>
</dbReference>
<organism evidence="2 3">
    <name type="scientific">Acerihabitans arboris</name>
    <dbReference type="NCBI Taxonomy" id="2691583"/>
    <lineage>
        <taxon>Bacteria</taxon>
        <taxon>Pseudomonadati</taxon>
        <taxon>Pseudomonadota</taxon>
        <taxon>Gammaproteobacteria</taxon>
        <taxon>Enterobacterales</taxon>
        <taxon>Pectobacteriaceae</taxon>
        <taxon>Acerihabitans</taxon>
    </lineage>
</organism>
<dbReference type="InterPro" id="IPR002645">
    <property type="entry name" value="STAS_dom"/>
</dbReference>
<dbReference type="Proteomes" id="UP000461443">
    <property type="component" value="Unassembled WGS sequence"/>
</dbReference>
<dbReference type="PANTHER" id="PTHR35849:SF1">
    <property type="entry name" value="INTERMEMBRANE PHOSPHOLIPID TRANSPORT SYSTEM BINDING PROTEIN MLAB"/>
    <property type="match status" value="1"/>
</dbReference>
<dbReference type="RefSeq" id="WP_162366266.1">
    <property type="nucleotide sequence ID" value="NZ_WUBS01000008.1"/>
</dbReference>
<comment type="caution">
    <text evidence="2">The sequence shown here is derived from an EMBL/GenBank/DDBJ whole genome shotgun (WGS) entry which is preliminary data.</text>
</comment>
<dbReference type="InterPro" id="IPR058548">
    <property type="entry name" value="MlaB-like_STAS"/>
</dbReference>
<gene>
    <name evidence="2" type="primary">mlaB</name>
    <name evidence="2" type="ORF">GRH90_12405</name>
</gene>
<evidence type="ECO:0000313" key="2">
    <source>
        <dbReference type="EMBL" id="NDL63545.1"/>
    </source>
</evidence>
<evidence type="ECO:0000313" key="3">
    <source>
        <dbReference type="Proteomes" id="UP000461443"/>
    </source>
</evidence>
<dbReference type="InterPro" id="IPR049743">
    <property type="entry name" value="MlaB"/>
</dbReference>
<dbReference type="NCBIfam" id="NF033618">
    <property type="entry name" value="mlaB_1"/>
    <property type="match status" value="1"/>
</dbReference>
<sequence length="102" mass="11318">MAETLSWQAEDDTLVLRGELDRVTLLPFWEQRENALQGVRFLDVSRLDRVDSAGVALMLHLCALQAARGGTLQLTGVTEKLRTLITLYNLHNILPCADDSPG</sequence>
<dbReference type="AlphaFoldDB" id="A0A845SQW9"/>
<reference evidence="2 3" key="2">
    <citation type="submission" date="2020-02" db="EMBL/GenBank/DDBJ databases">
        <title>The new genus of Enterobacteriales.</title>
        <authorList>
            <person name="Kim I.S."/>
        </authorList>
    </citation>
    <scope>NUCLEOTIDE SEQUENCE [LARGE SCALE GENOMIC DNA]</scope>
    <source>
        <strain evidence="2 3">SAP-6</strain>
    </source>
</reference>
<dbReference type="Gene3D" id="3.30.750.24">
    <property type="entry name" value="STAS domain"/>
    <property type="match status" value="1"/>
</dbReference>
<proteinExistence type="predicted"/>
<dbReference type="PROSITE" id="PS50801">
    <property type="entry name" value="STAS"/>
    <property type="match status" value="1"/>
</dbReference>
<protein>
    <submittedName>
        <fullName evidence="2">Lipid asymmetry maintenance protein MlaB</fullName>
    </submittedName>
</protein>
<dbReference type="EMBL" id="WUBS01000008">
    <property type="protein sequence ID" value="NDL63545.1"/>
    <property type="molecule type" value="Genomic_DNA"/>
</dbReference>
<reference evidence="2 3" key="1">
    <citation type="submission" date="2019-12" db="EMBL/GenBank/DDBJ databases">
        <authorList>
            <person name="Lee S.D."/>
        </authorList>
    </citation>
    <scope>NUCLEOTIDE SEQUENCE [LARGE SCALE GENOMIC DNA]</scope>
    <source>
        <strain evidence="2 3">SAP-6</strain>
    </source>
</reference>
<feature type="domain" description="STAS" evidence="1">
    <location>
        <begin position="14"/>
        <end position="102"/>
    </location>
</feature>
<dbReference type="InterPro" id="IPR052746">
    <property type="entry name" value="MlaB_ABC_Transporter"/>
</dbReference>
<dbReference type="PANTHER" id="PTHR35849">
    <property type="entry name" value="BLR2341 PROTEIN"/>
    <property type="match status" value="1"/>
</dbReference>